<evidence type="ECO:0000313" key="2">
    <source>
        <dbReference type="EMBL" id="KAK4884478.1"/>
    </source>
</evidence>
<keyword evidence="3" id="KW-1185">Reference proteome</keyword>
<sequence length="277" mass="30690">MPFTFTRDQTLLLITLYENCPDLYNIQSPKYKNRTVRNALLTKVTHQLNSALDNPGITLEDVKRTLNILRTQYFKELMNIRKRQTSGAGSEEQYTTSWWCFDQLQFLVDSAPTRQGQSNLQSVETAQSEDEAGEILFSGTVEDLNSFEGSNICEAISPSVLVMGRGDSEPMSPAVSVGSISPGVSVAAGPIAPAAGPSRATKQKKMGNVNKAADLLETATAFLQQSQDQLERDQFETFGMFVTSELHRVPGSKLREVKRTLSNILFDAQEDDLNITR</sequence>
<dbReference type="InterPro" id="IPR006578">
    <property type="entry name" value="MADF-dom"/>
</dbReference>
<feature type="domain" description="MADF" evidence="1">
    <location>
        <begin position="12"/>
        <end position="112"/>
    </location>
</feature>
<evidence type="ECO:0000259" key="1">
    <source>
        <dbReference type="PROSITE" id="PS51029"/>
    </source>
</evidence>
<proteinExistence type="predicted"/>
<accession>A0AAN7QM75</accession>
<dbReference type="AlphaFoldDB" id="A0AAN7QM75"/>
<organism evidence="2 3">
    <name type="scientific">Aquatica leii</name>
    <dbReference type="NCBI Taxonomy" id="1421715"/>
    <lineage>
        <taxon>Eukaryota</taxon>
        <taxon>Metazoa</taxon>
        <taxon>Ecdysozoa</taxon>
        <taxon>Arthropoda</taxon>
        <taxon>Hexapoda</taxon>
        <taxon>Insecta</taxon>
        <taxon>Pterygota</taxon>
        <taxon>Neoptera</taxon>
        <taxon>Endopterygota</taxon>
        <taxon>Coleoptera</taxon>
        <taxon>Polyphaga</taxon>
        <taxon>Elateriformia</taxon>
        <taxon>Elateroidea</taxon>
        <taxon>Lampyridae</taxon>
        <taxon>Luciolinae</taxon>
        <taxon>Aquatica</taxon>
    </lineage>
</organism>
<dbReference type="PROSITE" id="PS51029">
    <property type="entry name" value="MADF"/>
    <property type="match status" value="1"/>
</dbReference>
<protein>
    <recommendedName>
        <fullName evidence="1">MADF domain-containing protein</fullName>
    </recommendedName>
</protein>
<dbReference type="SMART" id="SM00595">
    <property type="entry name" value="MADF"/>
    <property type="match status" value="1"/>
</dbReference>
<name>A0AAN7QM75_9COLE</name>
<dbReference type="Proteomes" id="UP001353858">
    <property type="component" value="Unassembled WGS sequence"/>
</dbReference>
<evidence type="ECO:0000313" key="3">
    <source>
        <dbReference type="Proteomes" id="UP001353858"/>
    </source>
</evidence>
<dbReference type="PANTHER" id="PTHR21505">
    <property type="entry name" value="MADF DOMAIN-CONTAINING PROTEIN-RELATED"/>
    <property type="match status" value="1"/>
</dbReference>
<dbReference type="PANTHER" id="PTHR21505:SF12">
    <property type="entry name" value="MADF DOMAIN-CONTAINING PROTEIN-RELATED"/>
    <property type="match status" value="1"/>
</dbReference>
<dbReference type="Pfam" id="PF10545">
    <property type="entry name" value="MADF_DNA_bdg"/>
    <property type="match status" value="1"/>
</dbReference>
<reference evidence="3" key="1">
    <citation type="submission" date="2023-01" db="EMBL/GenBank/DDBJ databases">
        <title>Key to firefly adult light organ development and bioluminescence: homeobox transcription factors regulate luciferase expression and transportation to peroxisome.</title>
        <authorList>
            <person name="Fu X."/>
        </authorList>
    </citation>
    <scope>NUCLEOTIDE SEQUENCE [LARGE SCALE GENOMIC DNA]</scope>
</reference>
<comment type="caution">
    <text evidence="2">The sequence shown here is derived from an EMBL/GenBank/DDBJ whole genome shotgun (WGS) entry which is preliminary data.</text>
</comment>
<dbReference type="EMBL" id="JARPUR010000001">
    <property type="protein sequence ID" value="KAK4884478.1"/>
    <property type="molecule type" value="Genomic_DNA"/>
</dbReference>
<gene>
    <name evidence="2" type="ORF">RN001_000749</name>
</gene>